<protein>
    <submittedName>
        <fullName evidence="3">Bacteriophytochrome cph2</fullName>
    </submittedName>
</protein>
<dbReference type="InterPro" id="IPR000160">
    <property type="entry name" value="GGDEF_dom"/>
</dbReference>
<name>A0A1R3U7D3_9HYPH</name>
<dbReference type="EMBL" id="FMUE01000020">
    <property type="protein sequence ID" value="SCX35400.1"/>
    <property type="molecule type" value="Genomic_DNA"/>
</dbReference>
<dbReference type="SUPFAM" id="SSF141868">
    <property type="entry name" value="EAL domain-like"/>
    <property type="match status" value="1"/>
</dbReference>
<dbReference type="InterPro" id="IPR052155">
    <property type="entry name" value="Biofilm_reg_signaling"/>
</dbReference>
<feature type="domain" description="GGDEF" evidence="2">
    <location>
        <begin position="214"/>
        <end position="347"/>
    </location>
</feature>
<dbReference type="InterPro" id="IPR029787">
    <property type="entry name" value="Nucleotide_cyclase"/>
</dbReference>
<dbReference type="SUPFAM" id="SSF55073">
    <property type="entry name" value="Nucleotide cyclase"/>
    <property type="match status" value="1"/>
</dbReference>
<dbReference type="InterPro" id="IPR043128">
    <property type="entry name" value="Rev_trsase/Diguanyl_cyclase"/>
</dbReference>
<dbReference type="Gene3D" id="3.20.20.450">
    <property type="entry name" value="EAL domain"/>
    <property type="match status" value="1"/>
</dbReference>
<dbReference type="Proteomes" id="UP000187891">
    <property type="component" value="Unassembled WGS sequence"/>
</dbReference>
<evidence type="ECO:0000259" key="2">
    <source>
        <dbReference type="PROSITE" id="PS50887"/>
    </source>
</evidence>
<organism evidence="3 4">
    <name type="scientific">Agrobacterium rosae</name>
    <dbReference type="NCBI Taxonomy" id="1972867"/>
    <lineage>
        <taxon>Bacteria</taxon>
        <taxon>Pseudomonadati</taxon>
        <taxon>Pseudomonadota</taxon>
        <taxon>Alphaproteobacteria</taxon>
        <taxon>Hyphomicrobiales</taxon>
        <taxon>Rhizobiaceae</taxon>
        <taxon>Rhizobium/Agrobacterium group</taxon>
        <taxon>Agrobacterium</taxon>
    </lineage>
</organism>
<dbReference type="InterPro" id="IPR029016">
    <property type="entry name" value="GAF-like_dom_sf"/>
</dbReference>
<dbReference type="SMART" id="SM00052">
    <property type="entry name" value="EAL"/>
    <property type="match status" value="1"/>
</dbReference>
<evidence type="ECO:0000259" key="1">
    <source>
        <dbReference type="PROSITE" id="PS50883"/>
    </source>
</evidence>
<evidence type="ECO:0000313" key="3">
    <source>
        <dbReference type="EMBL" id="SCX35400.1"/>
    </source>
</evidence>
<accession>A0A1R3U7D3</accession>
<dbReference type="SUPFAM" id="SSF55781">
    <property type="entry name" value="GAF domain-like"/>
    <property type="match status" value="1"/>
</dbReference>
<dbReference type="NCBIfam" id="TIGR00254">
    <property type="entry name" value="GGDEF"/>
    <property type="match status" value="1"/>
</dbReference>
<dbReference type="STRING" id="1907666.DSM25559_4959"/>
<dbReference type="InterPro" id="IPR035919">
    <property type="entry name" value="EAL_sf"/>
</dbReference>
<sequence length="618" mass="68081">MPQLNDLEQECPHVLHELETLASGKYPAMDQICKLACKMFSVPVAAVIFSDAENQRLMAQSGLNPDVELTPLTEICNYTILADGVLVVPDALRDNRFNFNAIGSAGVDIRFYAGAPLEIDPGLKLGALCVIAYEPRSFSPQDSDRLAQLATLIVNEVRLNRKRLKLSKYSQYLAHLEEELLWTTTHDSLTRLPNRVLFTTTLEAAVNAVKANGGRSGLMIIDIDDFKRVNDIHGYNVGDSFLVAVTERLSSFIDAPDMLARLGGDEFAILIHDASDLTRLTLLAESMNYNLCQPITANGAVFKCSASIGLTVFPDHASSPTEILRSADLALYAAKAEGRNRTILYRRAFREQLEAKIEVLDRARQALETNSIMPYYQPKVCLRSGVVIGFEALLRWRHPILGIQTPQSIWDAFADPILSVEIGHRMRQLVLADMAAWTKLGVPFGAIAINISSAEFTSGDLAKHIHRCLQEHGLSPDVLQLEVTETVFLGDGSGDIGNALRSLSEDGIAIALDDFGTGYASLMHLRSFPVGWLKIDKSFVTDMCEHRKAAVIVNTCIELAQSFGMGVVAEGVESIQQLKMLKEWNCDVGQGYLFSRPMDSSAIPEFLTSWSFPEIVTS</sequence>
<dbReference type="Pfam" id="PF00990">
    <property type="entry name" value="GGDEF"/>
    <property type="match status" value="1"/>
</dbReference>
<feature type="domain" description="EAL" evidence="1">
    <location>
        <begin position="356"/>
        <end position="611"/>
    </location>
</feature>
<dbReference type="InterPro" id="IPR001633">
    <property type="entry name" value="EAL_dom"/>
</dbReference>
<dbReference type="CDD" id="cd01949">
    <property type="entry name" value="GGDEF"/>
    <property type="match status" value="1"/>
</dbReference>
<dbReference type="Gene3D" id="3.30.70.270">
    <property type="match status" value="1"/>
</dbReference>
<dbReference type="PROSITE" id="PS50883">
    <property type="entry name" value="EAL"/>
    <property type="match status" value="1"/>
</dbReference>
<proteinExistence type="predicted"/>
<dbReference type="PANTHER" id="PTHR44757:SF2">
    <property type="entry name" value="BIOFILM ARCHITECTURE MAINTENANCE PROTEIN MBAA"/>
    <property type="match status" value="1"/>
</dbReference>
<dbReference type="AlphaFoldDB" id="A0A1R3U7D3"/>
<gene>
    <name evidence="3" type="primary">cph2_9</name>
    <name evidence="3" type="ORF">DSM25559_4959</name>
</gene>
<dbReference type="RefSeq" id="WP_077122889.1">
    <property type="nucleotide sequence ID" value="NZ_FMUE01000020.1"/>
</dbReference>
<dbReference type="Pfam" id="PF00563">
    <property type="entry name" value="EAL"/>
    <property type="match status" value="1"/>
</dbReference>
<dbReference type="PANTHER" id="PTHR44757">
    <property type="entry name" value="DIGUANYLATE CYCLASE DGCP"/>
    <property type="match status" value="1"/>
</dbReference>
<dbReference type="PROSITE" id="PS50887">
    <property type="entry name" value="GGDEF"/>
    <property type="match status" value="1"/>
</dbReference>
<reference evidence="4" key="1">
    <citation type="submission" date="2016-10" db="EMBL/GenBank/DDBJ databases">
        <authorList>
            <person name="Wibberg D."/>
        </authorList>
    </citation>
    <scope>NUCLEOTIDE SEQUENCE [LARGE SCALE GENOMIC DNA]</scope>
</reference>
<evidence type="ECO:0000313" key="4">
    <source>
        <dbReference type="Proteomes" id="UP000187891"/>
    </source>
</evidence>
<dbReference type="CDD" id="cd01948">
    <property type="entry name" value="EAL"/>
    <property type="match status" value="1"/>
</dbReference>
<dbReference type="SMART" id="SM00267">
    <property type="entry name" value="GGDEF"/>
    <property type="match status" value="1"/>
</dbReference>
<dbReference type="Gene3D" id="3.30.450.40">
    <property type="match status" value="1"/>
</dbReference>